<name>A0A081P5V3_9BACL</name>
<dbReference type="InterPro" id="IPR051695">
    <property type="entry name" value="Phosphoglycerate_Mutase"/>
</dbReference>
<keyword evidence="1" id="KW-0378">Hydrolase</keyword>
<dbReference type="AlphaFoldDB" id="A0A081P5V3"/>
<dbReference type="Gene3D" id="3.40.50.1240">
    <property type="entry name" value="Phosphoglycerate mutase-like"/>
    <property type="match status" value="1"/>
</dbReference>
<dbReference type="SMART" id="SM00855">
    <property type="entry name" value="PGAM"/>
    <property type="match status" value="1"/>
</dbReference>
<dbReference type="EMBL" id="JNVM01000008">
    <property type="protein sequence ID" value="KEQ26076.1"/>
    <property type="molecule type" value="Genomic_DNA"/>
</dbReference>
<dbReference type="GO" id="GO:0045820">
    <property type="term" value="P:negative regulation of glycolytic process"/>
    <property type="evidence" value="ECO:0007669"/>
    <property type="project" value="TreeGrafter"/>
</dbReference>
<dbReference type="GO" id="GO:0016301">
    <property type="term" value="F:kinase activity"/>
    <property type="evidence" value="ECO:0007669"/>
    <property type="project" value="UniProtKB-KW"/>
</dbReference>
<evidence type="ECO:0000256" key="1">
    <source>
        <dbReference type="ARBA" id="ARBA00022801"/>
    </source>
</evidence>
<dbReference type="SUPFAM" id="SSF53254">
    <property type="entry name" value="Phosphoglycerate mutase-like"/>
    <property type="match status" value="1"/>
</dbReference>
<evidence type="ECO:0000256" key="3">
    <source>
        <dbReference type="PIRSR" id="PIRSR613078-2"/>
    </source>
</evidence>
<sequence>MLTLGFIRHGTTEWNLAGRMQGQMDTPLAEVGRVQAELLAKRLAGEAWDGIIASDLLRAKETALTISRLTGAPLLGLDARLRERAFGELEGTTLQERIDRWGEGWRDLDLGVESDEKLLARWASFLVDVDREHQGKRILLVSHGGYIAPVLAQFIGKKIEEHLSNTSLTIMERTPDGWHCRLLNCTVHLAELGQGA</sequence>
<feature type="active site" description="Tele-phosphohistidine intermediate" evidence="2">
    <location>
        <position position="9"/>
    </location>
</feature>
<evidence type="ECO:0000256" key="2">
    <source>
        <dbReference type="PIRSR" id="PIRSR613078-1"/>
    </source>
</evidence>
<dbReference type="GO" id="GO:0043456">
    <property type="term" value="P:regulation of pentose-phosphate shunt"/>
    <property type="evidence" value="ECO:0007669"/>
    <property type="project" value="TreeGrafter"/>
</dbReference>
<keyword evidence="4" id="KW-0418">Kinase</keyword>
<dbReference type="InterPro" id="IPR029033">
    <property type="entry name" value="His_PPase_superfam"/>
</dbReference>
<dbReference type="CDD" id="cd07067">
    <property type="entry name" value="HP_PGM_like"/>
    <property type="match status" value="1"/>
</dbReference>
<dbReference type="GO" id="GO:0004331">
    <property type="term" value="F:fructose-2,6-bisphosphate 2-phosphatase activity"/>
    <property type="evidence" value="ECO:0007669"/>
    <property type="project" value="TreeGrafter"/>
</dbReference>
<dbReference type="Pfam" id="PF00300">
    <property type="entry name" value="His_Phos_1"/>
    <property type="match status" value="1"/>
</dbReference>
<reference evidence="4 5" key="1">
    <citation type="submission" date="2014-06" db="EMBL/GenBank/DDBJ databases">
        <title>Draft genome sequence of Paenibacillus sp. MSt1.</title>
        <authorList>
            <person name="Aw Y.K."/>
            <person name="Ong K.S."/>
            <person name="Gan H.M."/>
            <person name="Lee S.M."/>
        </authorList>
    </citation>
    <scope>NUCLEOTIDE SEQUENCE [LARGE SCALE GENOMIC DNA]</scope>
    <source>
        <strain evidence="4 5">MSt1</strain>
    </source>
</reference>
<dbReference type="RefSeq" id="WP_036680623.1">
    <property type="nucleotide sequence ID" value="NZ_FYEP01000018.1"/>
</dbReference>
<gene>
    <name evidence="4" type="ORF">ET33_36450</name>
</gene>
<accession>A0A081P5V3</accession>
<evidence type="ECO:0000313" key="5">
    <source>
        <dbReference type="Proteomes" id="UP000028123"/>
    </source>
</evidence>
<proteinExistence type="predicted"/>
<feature type="binding site" evidence="3">
    <location>
        <position position="58"/>
    </location>
    <ligand>
        <name>substrate</name>
    </ligand>
</feature>
<dbReference type="Proteomes" id="UP000028123">
    <property type="component" value="Unassembled WGS sequence"/>
</dbReference>
<evidence type="ECO:0000313" key="4">
    <source>
        <dbReference type="EMBL" id="KEQ26076.1"/>
    </source>
</evidence>
<protein>
    <submittedName>
        <fullName evidence="4">Phosphoglycerate kinase</fullName>
    </submittedName>
</protein>
<dbReference type="InterPro" id="IPR013078">
    <property type="entry name" value="His_Pase_superF_clade-1"/>
</dbReference>
<dbReference type="PANTHER" id="PTHR46517:SF1">
    <property type="entry name" value="FRUCTOSE-2,6-BISPHOSPHATASE TIGAR"/>
    <property type="match status" value="1"/>
</dbReference>
<comment type="caution">
    <text evidence="4">The sequence shown here is derived from an EMBL/GenBank/DDBJ whole genome shotgun (WGS) entry which is preliminary data.</text>
</comment>
<organism evidence="4 5">
    <name type="scientific">Paenibacillus tyrfis</name>
    <dbReference type="NCBI Taxonomy" id="1501230"/>
    <lineage>
        <taxon>Bacteria</taxon>
        <taxon>Bacillati</taxon>
        <taxon>Bacillota</taxon>
        <taxon>Bacilli</taxon>
        <taxon>Bacillales</taxon>
        <taxon>Paenibacillaceae</taxon>
        <taxon>Paenibacillus</taxon>
    </lineage>
</organism>
<feature type="active site" description="Proton donor/acceptor" evidence="2">
    <location>
        <position position="83"/>
    </location>
</feature>
<feature type="binding site" evidence="3">
    <location>
        <begin position="8"/>
        <end position="15"/>
    </location>
    <ligand>
        <name>substrate</name>
    </ligand>
</feature>
<keyword evidence="4" id="KW-0808">Transferase</keyword>
<dbReference type="eggNOG" id="COG0406">
    <property type="taxonomic scope" value="Bacteria"/>
</dbReference>
<dbReference type="OrthoDB" id="9782128at2"/>
<keyword evidence="5" id="KW-1185">Reference proteome</keyword>
<dbReference type="GO" id="GO:0005829">
    <property type="term" value="C:cytosol"/>
    <property type="evidence" value="ECO:0007669"/>
    <property type="project" value="TreeGrafter"/>
</dbReference>
<dbReference type="PANTHER" id="PTHR46517">
    <property type="entry name" value="FRUCTOSE-2,6-BISPHOSPHATASE TIGAR"/>
    <property type="match status" value="1"/>
</dbReference>